<proteinExistence type="predicted"/>
<dbReference type="InterPro" id="IPR051675">
    <property type="entry name" value="Endo/Exo/Phosphatase_dom_1"/>
</dbReference>
<dbReference type="InterPro" id="IPR003583">
    <property type="entry name" value="Hlx-hairpin-Hlx_DNA-bd_motif"/>
</dbReference>
<evidence type="ECO:0000259" key="2">
    <source>
        <dbReference type="SMART" id="SM00278"/>
    </source>
</evidence>
<dbReference type="SUPFAM" id="SSF47781">
    <property type="entry name" value="RuvA domain 2-like"/>
    <property type="match status" value="1"/>
</dbReference>
<evidence type="ECO:0000256" key="1">
    <source>
        <dbReference type="SAM" id="MobiDB-lite"/>
    </source>
</evidence>
<dbReference type="Pfam" id="PF12836">
    <property type="entry name" value="HHH_3"/>
    <property type="match status" value="1"/>
</dbReference>
<accession>A0ABS5M2Y6</accession>
<keyword evidence="4" id="KW-1185">Reference proteome</keyword>
<evidence type="ECO:0000313" key="3">
    <source>
        <dbReference type="EMBL" id="MBS3181066.1"/>
    </source>
</evidence>
<keyword evidence="3" id="KW-0238">DNA-binding</keyword>
<dbReference type="PANTHER" id="PTHR21180">
    <property type="entry name" value="ENDONUCLEASE/EXONUCLEASE/PHOSPHATASE FAMILY DOMAIN-CONTAINING PROTEIN 1"/>
    <property type="match status" value="1"/>
</dbReference>
<feature type="domain" description="Helix-hairpin-helix DNA-binding motif class 1" evidence="2">
    <location>
        <begin position="117"/>
        <end position="136"/>
    </location>
</feature>
<sequence length="169" mass="16232">MHVVGEVHTAGVVELAAGSRVADAIDKAGGATDAAVLDVLNLARTVADGEQLIVPDAALAAAWRANPSGAAGNGAAAGEADTSAAGPSPGGVPGATTGGSGAGTGAGAIALNTAAVADLETLPRIGPALAQRIIDWRDANGGFTSVDQLLEVPGIGAKTLDGLRDLVVL</sequence>
<comment type="caution">
    <text evidence="3">The sequence shown here is derived from an EMBL/GenBank/DDBJ whole genome shotgun (WGS) entry which is preliminary data.</text>
</comment>
<dbReference type="GO" id="GO:0003677">
    <property type="term" value="F:DNA binding"/>
    <property type="evidence" value="ECO:0007669"/>
    <property type="project" value="UniProtKB-KW"/>
</dbReference>
<gene>
    <name evidence="3" type="ORF">JSQ98_02440</name>
</gene>
<feature type="region of interest" description="Disordered" evidence="1">
    <location>
        <begin position="70"/>
        <end position="99"/>
    </location>
</feature>
<feature type="compositionally biased region" description="Gly residues" evidence="1">
    <location>
        <begin position="88"/>
        <end position="99"/>
    </location>
</feature>
<feature type="compositionally biased region" description="Low complexity" evidence="1">
    <location>
        <begin position="70"/>
        <end position="87"/>
    </location>
</feature>
<dbReference type="PANTHER" id="PTHR21180:SF32">
    <property type="entry name" value="ENDONUCLEASE_EXONUCLEASE_PHOSPHATASE FAMILY DOMAIN-CONTAINING PROTEIN 1"/>
    <property type="match status" value="1"/>
</dbReference>
<dbReference type="InterPro" id="IPR010994">
    <property type="entry name" value="RuvA_2-like"/>
</dbReference>
<dbReference type="Proteomes" id="UP000811492">
    <property type="component" value="Unassembled WGS sequence"/>
</dbReference>
<name>A0ABS5M2Y6_9MICO</name>
<reference evidence="3 4" key="1">
    <citation type="submission" date="2021-02" db="EMBL/GenBank/DDBJ databases">
        <title>Draft genome and description of Leucobacter sp nov strain Marseille-Q4368.</title>
        <authorList>
            <person name="Boxberger M."/>
            <person name="La Scola B."/>
        </authorList>
    </citation>
    <scope>NUCLEOTIDE SEQUENCE [LARGE SCALE GENOMIC DNA]</scope>
    <source>
        <strain evidence="3 4">Marseille-Q4368</strain>
    </source>
</reference>
<evidence type="ECO:0000313" key="4">
    <source>
        <dbReference type="Proteomes" id="UP000811492"/>
    </source>
</evidence>
<protein>
    <submittedName>
        <fullName evidence="3">ComEA family DNA-binding protein</fullName>
    </submittedName>
</protein>
<dbReference type="InterPro" id="IPR019554">
    <property type="entry name" value="Soluble_ligand-bd"/>
</dbReference>
<dbReference type="Gene3D" id="1.10.150.280">
    <property type="entry name" value="AF1531-like domain"/>
    <property type="match status" value="1"/>
</dbReference>
<dbReference type="Gene3D" id="3.10.560.10">
    <property type="entry name" value="Outer membrane lipoprotein wza domain like"/>
    <property type="match status" value="1"/>
</dbReference>
<organism evidence="3 4">
    <name type="scientific">Leucobacter manosquensis</name>
    <dbReference type="NCBI Taxonomy" id="2810611"/>
    <lineage>
        <taxon>Bacteria</taxon>
        <taxon>Bacillati</taxon>
        <taxon>Actinomycetota</taxon>
        <taxon>Actinomycetes</taxon>
        <taxon>Micrococcales</taxon>
        <taxon>Microbacteriaceae</taxon>
        <taxon>Leucobacter</taxon>
    </lineage>
</organism>
<dbReference type="SMART" id="SM00278">
    <property type="entry name" value="HhH1"/>
    <property type="match status" value="2"/>
</dbReference>
<dbReference type="EMBL" id="JAFEVO010000001">
    <property type="protein sequence ID" value="MBS3181066.1"/>
    <property type="molecule type" value="Genomic_DNA"/>
</dbReference>
<dbReference type="Pfam" id="PF10531">
    <property type="entry name" value="SLBB"/>
    <property type="match status" value="1"/>
</dbReference>
<feature type="domain" description="Helix-hairpin-helix DNA-binding motif class 1" evidence="2">
    <location>
        <begin position="147"/>
        <end position="166"/>
    </location>
</feature>